<dbReference type="InterPro" id="IPR050661">
    <property type="entry name" value="BglG_antiterminators"/>
</dbReference>
<dbReference type="GO" id="GO:0006355">
    <property type="term" value="P:regulation of DNA-templated transcription"/>
    <property type="evidence" value="ECO:0007669"/>
    <property type="project" value="InterPro"/>
</dbReference>
<evidence type="ECO:0000313" key="5">
    <source>
        <dbReference type="Proteomes" id="UP000194606"/>
    </source>
</evidence>
<dbReference type="SUPFAM" id="SSF63520">
    <property type="entry name" value="PTS-regulatory domain, PRD"/>
    <property type="match status" value="2"/>
</dbReference>
<accession>A0A252CEU9</accession>
<dbReference type="SUPFAM" id="SSF50151">
    <property type="entry name" value="SacY-like RNA-binding domain"/>
    <property type="match status" value="1"/>
</dbReference>
<feature type="domain" description="PRD" evidence="2">
    <location>
        <begin position="171"/>
        <end position="281"/>
    </location>
</feature>
<dbReference type="EMBL" id="MUIZ01000002">
    <property type="protein sequence ID" value="OUK04879.1"/>
    <property type="molecule type" value="Genomic_DNA"/>
</dbReference>
<keyword evidence="1" id="KW-0677">Repeat</keyword>
<dbReference type="Proteomes" id="UP000194606">
    <property type="component" value="Unassembled WGS sequence"/>
</dbReference>
<dbReference type="PROSITE" id="PS51372">
    <property type="entry name" value="PRD_2"/>
    <property type="match status" value="2"/>
</dbReference>
<keyword evidence="6" id="KW-1185">Reference proteome</keyword>
<dbReference type="GO" id="GO:0003723">
    <property type="term" value="F:RNA binding"/>
    <property type="evidence" value="ECO:0007669"/>
    <property type="project" value="InterPro"/>
</dbReference>
<dbReference type="Gene3D" id="1.10.1790.10">
    <property type="entry name" value="PRD domain"/>
    <property type="match status" value="2"/>
</dbReference>
<dbReference type="EMBL" id="CP141698">
    <property type="protein sequence ID" value="WYC67043.1"/>
    <property type="molecule type" value="Genomic_DNA"/>
</dbReference>
<dbReference type="Proteomes" id="UP001456368">
    <property type="component" value="Chromosome"/>
</dbReference>
<proteinExistence type="predicted"/>
<dbReference type="PANTHER" id="PTHR30185">
    <property type="entry name" value="CRYPTIC BETA-GLUCOSIDE BGL OPERON ANTITERMINATOR"/>
    <property type="match status" value="1"/>
</dbReference>
<evidence type="ECO:0000256" key="1">
    <source>
        <dbReference type="ARBA" id="ARBA00022737"/>
    </source>
</evidence>
<evidence type="ECO:0000259" key="2">
    <source>
        <dbReference type="PROSITE" id="PS51372"/>
    </source>
</evidence>
<reference evidence="3 5" key="1">
    <citation type="submission" date="2017-02" db="EMBL/GenBank/DDBJ databases">
        <authorList>
            <person name="Peterson S.W."/>
        </authorList>
    </citation>
    <scope>NUCLEOTIDE SEQUENCE [LARGE SCALE GENOMIC DNA]</scope>
    <source>
        <strain evidence="3">159469</strain>
    </source>
</reference>
<dbReference type="AlphaFoldDB" id="A0A252CEU9"/>
<reference evidence="4 6" key="2">
    <citation type="submission" date="2023-12" db="EMBL/GenBank/DDBJ databases">
        <title>Redefining Piscine Lactococcosis.</title>
        <authorList>
            <person name="Heckman T.I."/>
            <person name="Yazdi Z."/>
            <person name="Older C.E."/>
            <person name="Griffin M.J."/>
            <person name="Waldbieser G.C."/>
            <person name="Chow A.M."/>
            <person name="Medina Silva I."/>
            <person name="Anenson K.M."/>
            <person name="Garcia J.C."/>
            <person name="LaFrentz B.R."/>
            <person name="Slavic D."/>
            <person name="Toohey-Kurth K.L."/>
            <person name="Yant P."/>
            <person name="Fritz H.M."/>
            <person name="Henderson E."/>
            <person name="McDowall R."/>
            <person name="Cai H."/>
            <person name="Adikson M."/>
            <person name="Soto E."/>
        </authorList>
    </citation>
    <scope>NUCLEOTIDE SEQUENCE [LARGE SCALE GENOMIC DNA]</scope>
    <source>
        <strain evidence="4 6">R21-91A</strain>
    </source>
</reference>
<dbReference type="SMART" id="SM01061">
    <property type="entry name" value="CAT_RBD"/>
    <property type="match status" value="1"/>
</dbReference>
<dbReference type="InterPro" id="IPR011608">
    <property type="entry name" value="PRD"/>
</dbReference>
<dbReference type="Pfam" id="PF03123">
    <property type="entry name" value="CAT_RBD"/>
    <property type="match status" value="1"/>
</dbReference>
<sequence>MIIKKTMNSNAVLATDDKGIEYILLGKGIGYGKKIGAAVEEDTVNQTFIPLKSSNLKEYMGILEAIPPELLEITREIVSEAERVLDCKLNPSIYFMLGDHLNFAVERFRSNISITNRVFWEIKTYYPKEFKLGEYSLKILKKECGVVLPQEEAANIAFHIINAQVKSGLQADGMNYAKLISSINSIIRYSISEEIDTDNVNYQRFITHLKFFAERFFSDSLLDESNNQLFEQIVMMYPQAVEISFLIKDHIEAIYSKKITKDEITYLTIHINRLLNSHKIEKQNDKK</sequence>
<dbReference type="InterPro" id="IPR036634">
    <property type="entry name" value="PRD_sf"/>
</dbReference>
<dbReference type="GeneID" id="75143736"/>
<dbReference type="Pfam" id="PF00874">
    <property type="entry name" value="PRD"/>
    <property type="match status" value="2"/>
</dbReference>
<dbReference type="InterPro" id="IPR004341">
    <property type="entry name" value="CAT_RNA-bd_dom"/>
</dbReference>
<name>A0A252CEU9_9LACT</name>
<gene>
    <name evidence="3" type="ORF">BZZ03_03685</name>
    <name evidence="4" type="ORF">VNN45_09155</name>
</gene>
<dbReference type="RefSeq" id="WP_019293461.1">
    <property type="nucleotide sequence ID" value="NZ_CAKOCU010000002.1"/>
</dbReference>
<evidence type="ECO:0000313" key="3">
    <source>
        <dbReference type="EMBL" id="OUK04879.1"/>
    </source>
</evidence>
<dbReference type="InterPro" id="IPR036650">
    <property type="entry name" value="CAT_RNA-bd_dom_sf"/>
</dbReference>
<evidence type="ECO:0000313" key="4">
    <source>
        <dbReference type="EMBL" id="WYC67043.1"/>
    </source>
</evidence>
<feature type="domain" description="PRD" evidence="2">
    <location>
        <begin position="65"/>
        <end position="170"/>
    </location>
</feature>
<organism evidence="3 5">
    <name type="scientific">Lactococcus petauri</name>
    <dbReference type="NCBI Taxonomy" id="1940789"/>
    <lineage>
        <taxon>Bacteria</taxon>
        <taxon>Bacillati</taxon>
        <taxon>Bacillota</taxon>
        <taxon>Bacilli</taxon>
        <taxon>Lactobacillales</taxon>
        <taxon>Streptococcaceae</taxon>
        <taxon>Lactococcus</taxon>
    </lineage>
</organism>
<dbReference type="Gene3D" id="2.30.24.10">
    <property type="entry name" value="CAT RNA-binding domain"/>
    <property type="match status" value="1"/>
</dbReference>
<evidence type="ECO:0000313" key="6">
    <source>
        <dbReference type="Proteomes" id="UP001456368"/>
    </source>
</evidence>
<protein>
    <submittedName>
        <fullName evidence="4">PRD domain-containing protein</fullName>
    </submittedName>
    <submittedName>
        <fullName evidence="3">Transcription antiterminator BglG</fullName>
    </submittedName>
</protein>
<dbReference type="PANTHER" id="PTHR30185:SF15">
    <property type="entry name" value="CRYPTIC BETA-GLUCOSIDE BGL OPERON ANTITERMINATOR"/>
    <property type="match status" value="1"/>
</dbReference>